<name>A0A3S3T909_9BURK</name>
<dbReference type="SUPFAM" id="SSF56235">
    <property type="entry name" value="N-terminal nucleophile aminohydrolases (Ntn hydrolases)"/>
    <property type="match status" value="1"/>
</dbReference>
<dbReference type="PANTHER" id="PTHR43187">
    <property type="entry name" value="GLUTAMINE AMIDOTRANSFERASE DUG3-RELATED"/>
    <property type="match status" value="1"/>
</dbReference>
<evidence type="ECO:0000259" key="2">
    <source>
        <dbReference type="PROSITE" id="PS51278"/>
    </source>
</evidence>
<keyword evidence="1 3" id="KW-0315">Glutamine amidotransferase</keyword>
<dbReference type="Gene3D" id="3.60.20.10">
    <property type="entry name" value="Glutamine Phosphoribosylpyrophosphate, subunit 1, domain 1"/>
    <property type="match status" value="1"/>
</dbReference>
<keyword evidence="3" id="KW-0808">Transferase</keyword>
<evidence type="ECO:0000313" key="3">
    <source>
        <dbReference type="EMBL" id="RVT86053.1"/>
    </source>
</evidence>
<reference evidence="3 4" key="1">
    <citation type="submission" date="2019-01" db="EMBL/GenBank/DDBJ databases">
        <authorList>
            <person name="Chen W.-M."/>
        </authorList>
    </citation>
    <scope>NUCLEOTIDE SEQUENCE [LARGE SCALE GENOMIC DNA]</scope>
    <source>
        <strain evidence="3 4">CCP-18</strain>
    </source>
</reference>
<dbReference type="PROSITE" id="PS51278">
    <property type="entry name" value="GATASE_TYPE_2"/>
    <property type="match status" value="1"/>
</dbReference>
<dbReference type="InterPro" id="IPR029055">
    <property type="entry name" value="Ntn_hydrolases_N"/>
</dbReference>
<gene>
    <name evidence="3" type="ORF">EOD73_08390</name>
</gene>
<dbReference type="InterPro" id="IPR052373">
    <property type="entry name" value="Gamma-glu_amide_hydrolase"/>
</dbReference>
<feature type="domain" description="Glutamine amidotransferase type-2" evidence="2">
    <location>
        <begin position="43"/>
        <end position="288"/>
    </location>
</feature>
<dbReference type="Pfam" id="PF13230">
    <property type="entry name" value="GATase_4"/>
    <property type="match status" value="1"/>
</dbReference>
<evidence type="ECO:0000313" key="4">
    <source>
        <dbReference type="Proteomes" id="UP000288587"/>
    </source>
</evidence>
<dbReference type="GO" id="GO:0016740">
    <property type="term" value="F:transferase activity"/>
    <property type="evidence" value="ECO:0007669"/>
    <property type="project" value="UniProtKB-KW"/>
</dbReference>
<dbReference type="InterPro" id="IPR026869">
    <property type="entry name" value="EgtC-like"/>
</dbReference>
<dbReference type="InterPro" id="IPR017932">
    <property type="entry name" value="GATase_2_dom"/>
</dbReference>
<sequence length="299" mass="32933">MAKVLSLWVLNVLNGSATTRKSMASGCLRWPTSLARRTLGAMCRFLAYRGDPIYLEDLVCRPKHSLVRQSLRAEEAKMVTNGDGFGVGWYGDRDTPGVYRQVTPAWSDENLRALAAHVRSHLFFAHVRAATGGGIALSNCHPFATSTFLFMHNGQVGGFGLVRRQLEAQLPDTLWHQRRGATDSELLFLLIVERIVNGFGPVEAVSQVLGEVRTLMREAQIPDPLRFSAALADGDDVFAFRWASDDRPPTLYHHRADYGQMVASEPLEGDPEGWTALNPGAALCLHADGRTTEHPINVA</sequence>
<proteinExistence type="predicted"/>
<dbReference type="EMBL" id="SACM01000002">
    <property type="protein sequence ID" value="RVT86053.1"/>
    <property type="molecule type" value="Genomic_DNA"/>
</dbReference>
<accession>A0A3S3T909</accession>
<organism evidence="3 4">
    <name type="scientific">Inhella crocodyli</name>
    <dbReference type="NCBI Taxonomy" id="2499851"/>
    <lineage>
        <taxon>Bacteria</taxon>
        <taxon>Pseudomonadati</taxon>
        <taxon>Pseudomonadota</taxon>
        <taxon>Betaproteobacteria</taxon>
        <taxon>Burkholderiales</taxon>
        <taxon>Sphaerotilaceae</taxon>
        <taxon>Inhella</taxon>
    </lineage>
</organism>
<dbReference type="OrthoDB" id="9804310at2"/>
<comment type="caution">
    <text evidence="3">The sequence shown here is derived from an EMBL/GenBank/DDBJ whole genome shotgun (WGS) entry which is preliminary data.</text>
</comment>
<dbReference type="Proteomes" id="UP000288587">
    <property type="component" value="Unassembled WGS sequence"/>
</dbReference>
<dbReference type="PANTHER" id="PTHR43187:SF1">
    <property type="entry name" value="GLUTAMINE AMIDOTRANSFERASE DUG3-RELATED"/>
    <property type="match status" value="1"/>
</dbReference>
<keyword evidence="4" id="KW-1185">Reference proteome</keyword>
<evidence type="ECO:0000256" key="1">
    <source>
        <dbReference type="ARBA" id="ARBA00022962"/>
    </source>
</evidence>
<dbReference type="AlphaFoldDB" id="A0A3S3T909"/>
<dbReference type="CDD" id="cd01908">
    <property type="entry name" value="YafJ"/>
    <property type="match status" value="1"/>
</dbReference>
<protein>
    <submittedName>
        <fullName evidence="3">Class II glutamine amidotransferase</fullName>
    </submittedName>
</protein>